<dbReference type="OrthoDB" id="1434300at2759"/>
<dbReference type="Proteomes" id="UP000257109">
    <property type="component" value="Unassembled WGS sequence"/>
</dbReference>
<evidence type="ECO:0000313" key="1">
    <source>
        <dbReference type="EMBL" id="RDX76567.1"/>
    </source>
</evidence>
<feature type="non-terminal residue" evidence="1">
    <location>
        <position position="1"/>
    </location>
</feature>
<proteinExistence type="predicted"/>
<dbReference type="AlphaFoldDB" id="A0A371FE33"/>
<accession>A0A371FE33</accession>
<reference evidence="1" key="1">
    <citation type="submission" date="2018-05" db="EMBL/GenBank/DDBJ databases">
        <title>Draft genome of Mucuna pruriens seed.</title>
        <authorList>
            <person name="Nnadi N.E."/>
            <person name="Vos R."/>
            <person name="Hasami M.H."/>
            <person name="Devisetty U.K."/>
            <person name="Aguiy J.C."/>
        </authorList>
    </citation>
    <scope>NUCLEOTIDE SEQUENCE [LARGE SCALE GENOMIC DNA]</scope>
    <source>
        <strain evidence="1">JCA_2017</strain>
    </source>
</reference>
<dbReference type="EMBL" id="QJKJ01009457">
    <property type="protein sequence ID" value="RDX76567.1"/>
    <property type="molecule type" value="Genomic_DNA"/>
</dbReference>
<name>A0A371FE33_MUCPR</name>
<protein>
    <submittedName>
        <fullName evidence="1">Uncharacterized protein</fullName>
    </submittedName>
</protein>
<evidence type="ECO:0000313" key="2">
    <source>
        <dbReference type="Proteomes" id="UP000257109"/>
    </source>
</evidence>
<sequence>MITWELFKSTCAMRKAQKLEAMAGTEKSKSRKESRLAKETHLGDLVISFSKADYNDMLPHQDDPMVISIVATEYKVERASYNIILGRPTLNQLRAIVSTPHLCMKYLVVDRIGVVWLDQLITRWHYKASLTTKSKRDFSTNKGVGH</sequence>
<gene>
    <name evidence="1" type="ORF">CR513_43427</name>
</gene>
<comment type="caution">
    <text evidence="1">The sequence shown here is derived from an EMBL/GenBank/DDBJ whole genome shotgun (WGS) entry which is preliminary data.</text>
</comment>
<organism evidence="1 2">
    <name type="scientific">Mucuna pruriens</name>
    <name type="common">Velvet bean</name>
    <name type="synonym">Dolichos pruriens</name>
    <dbReference type="NCBI Taxonomy" id="157652"/>
    <lineage>
        <taxon>Eukaryota</taxon>
        <taxon>Viridiplantae</taxon>
        <taxon>Streptophyta</taxon>
        <taxon>Embryophyta</taxon>
        <taxon>Tracheophyta</taxon>
        <taxon>Spermatophyta</taxon>
        <taxon>Magnoliopsida</taxon>
        <taxon>eudicotyledons</taxon>
        <taxon>Gunneridae</taxon>
        <taxon>Pentapetalae</taxon>
        <taxon>rosids</taxon>
        <taxon>fabids</taxon>
        <taxon>Fabales</taxon>
        <taxon>Fabaceae</taxon>
        <taxon>Papilionoideae</taxon>
        <taxon>50 kb inversion clade</taxon>
        <taxon>NPAAA clade</taxon>
        <taxon>indigoferoid/millettioid clade</taxon>
        <taxon>Phaseoleae</taxon>
        <taxon>Mucuna</taxon>
    </lineage>
</organism>
<keyword evidence="2" id="KW-1185">Reference proteome</keyword>